<sequence length="40" mass="4258">MEDGLGDPSIILLLGFSPIPGRPREAGEMSGGIVRRFQGM</sequence>
<organism evidence="1 2">
    <name type="scientific">Pseudomonas paraeruginosa</name>
    <dbReference type="NCBI Taxonomy" id="2994495"/>
    <lineage>
        <taxon>Bacteria</taxon>
        <taxon>Pseudomonadati</taxon>
        <taxon>Pseudomonadota</taxon>
        <taxon>Gammaproteobacteria</taxon>
        <taxon>Pseudomonadales</taxon>
        <taxon>Pseudomonadaceae</taxon>
        <taxon>Pseudomonas</taxon>
    </lineage>
</organism>
<proteinExistence type="predicted"/>
<evidence type="ECO:0000313" key="2">
    <source>
        <dbReference type="Proteomes" id="UP000238390"/>
    </source>
</evidence>
<keyword evidence="2" id="KW-1185">Reference proteome</keyword>
<evidence type="ECO:0000313" key="1">
    <source>
        <dbReference type="EMBL" id="AVK03773.1"/>
    </source>
</evidence>
<gene>
    <name evidence="1" type="ORF">CSB93_2133</name>
</gene>
<dbReference type="EMBL" id="CP027169">
    <property type="protein sequence ID" value="AVK03773.1"/>
    <property type="molecule type" value="Genomic_DNA"/>
</dbReference>
<name>A0A2R3IPJ1_9PSED</name>
<reference evidence="1 2" key="1">
    <citation type="submission" date="2018-02" db="EMBL/GenBank/DDBJ databases">
        <title>FDA/CDC Antimicrobial Resistant Isolate Bank Genome Sequencing.</title>
        <authorList>
            <person name="Benahmed F.H."/>
            <person name="Lutgring J.D."/>
            <person name="Yoo B."/>
            <person name="Machado M."/>
            <person name="Brown A."/>
            <person name="McAllister G."/>
            <person name="Perry A."/>
            <person name="Halpin A.L."/>
            <person name="Vavikolanu K."/>
            <person name="Ott S."/>
            <person name="Zhao X."/>
            <person name="Tallon L.J."/>
            <person name="Sadzewicz L."/>
            <person name="Aluvathingal J."/>
            <person name="Nadendla S."/>
            <person name="Voskania-kordi A."/>
            <person name="Simonyan V."/>
            <person name="Patel J."/>
            <person name="Shawar R.M."/>
        </authorList>
    </citation>
    <scope>NUCLEOTIDE SEQUENCE [LARGE SCALE GENOMIC DNA]</scope>
    <source>
        <strain evidence="1 2">AR_0356</strain>
    </source>
</reference>
<dbReference type="AlphaFoldDB" id="A0A2R3IPJ1"/>
<dbReference type="Proteomes" id="UP000238390">
    <property type="component" value="Chromosome"/>
</dbReference>
<accession>A0A2R3IPJ1</accession>
<protein>
    <submittedName>
        <fullName evidence="1">Uncharacterized protein</fullName>
    </submittedName>
</protein>